<name>A0A829LXX9_LIMFE</name>
<dbReference type="PANTHER" id="PTHR30618:SF0">
    <property type="entry name" value="PURINE-URACIL PERMEASE NCS1"/>
    <property type="match status" value="1"/>
</dbReference>
<feature type="transmembrane region" description="Helical" evidence="6">
    <location>
        <begin position="211"/>
        <end position="230"/>
    </location>
</feature>
<organism evidence="7 8">
    <name type="scientific">Limosilactobacillus fermentum NB-22</name>
    <dbReference type="NCBI Taxonomy" id="1408443"/>
    <lineage>
        <taxon>Bacteria</taxon>
        <taxon>Bacillati</taxon>
        <taxon>Bacillota</taxon>
        <taxon>Bacilli</taxon>
        <taxon>Lactobacillales</taxon>
        <taxon>Lactobacillaceae</taxon>
        <taxon>Limosilactobacillus</taxon>
    </lineage>
</organism>
<dbReference type="Pfam" id="PF02133">
    <property type="entry name" value="Transp_cyt_pur"/>
    <property type="match status" value="1"/>
</dbReference>
<dbReference type="GeneID" id="83715821"/>
<evidence type="ECO:0000313" key="7">
    <source>
        <dbReference type="EMBL" id="ESS01002.1"/>
    </source>
</evidence>
<dbReference type="InterPro" id="IPR045225">
    <property type="entry name" value="Uracil/uridine/allantoin_perm"/>
</dbReference>
<feature type="transmembrane region" description="Helical" evidence="6">
    <location>
        <begin position="424"/>
        <end position="442"/>
    </location>
</feature>
<proteinExistence type="inferred from homology"/>
<evidence type="ECO:0000256" key="6">
    <source>
        <dbReference type="SAM" id="Phobius"/>
    </source>
</evidence>
<dbReference type="RefSeq" id="WP_023466183.1">
    <property type="nucleotide sequence ID" value="NZ_KI546255.1"/>
</dbReference>
<feature type="transmembrane region" description="Helical" evidence="6">
    <location>
        <begin position="401"/>
        <end position="418"/>
    </location>
</feature>
<evidence type="ECO:0000256" key="1">
    <source>
        <dbReference type="ARBA" id="ARBA00004141"/>
    </source>
</evidence>
<dbReference type="InterPro" id="IPR001248">
    <property type="entry name" value="Pur-cyt_permease"/>
</dbReference>
<feature type="transmembrane region" description="Helical" evidence="6">
    <location>
        <begin position="327"/>
        <end position="349"/>
    </location>
</feature>
<feature type="transmembrane region" description="Helical" evidence="6">
    <location>
        <begin position="170"/>
        <end position="191"/>
    </location>
</feature>
<dbReference type="CDD" id="cd10323">
    <property type="entry name" value="SLC-NCS1sbd"/>
    <property type="match status" value="1"/>
</dbReference>
<evidence type="ECO:0000256" key="4">
    <source>
        <dbReference type="ARBA" id="ARBA00022989"/>
    </source>
</evidence>
<reference evidence="7 8" key="2">
    <citation type="journal article" date="2015" name="Genome Announc.">
        <title>Draft Genome Sequence of Lactobacillus fermentum NB-22.</title>
        <authorList>
            <person name="Chaplin A.V."/>
            <person name="Shkoporov A.N."/>
            <person name="Efimov B.A."/>
            <person name="Pikina A.P."/>
            <person name="Borisova O.Y."/>
            <person name="Gladko I.A."/>
            <person name="Postnikova E.A."/>
            <person name="Lordkipanidze A.E."/>
            <person name="Kafarskaia L.I."/>
        </authorList>
    </citation>
    <scope>NUCLEOTIDE SEQUENCE [LARGE SCALE GENOMIC DNA]</scope>
    <source>
        <strain evidence="7 8">NB-22</strain>
    </source>
</reference>
<dbReference type="AlphaFoldDB" id="A0A829LXX9"/>
<reference evidence="8" key="1">
    <citation type="submission" date="2013-10" db="EMBL/GenBank/DDBJ databases">
        <title>Draft genome sequence of Lactobacillus fermentum NB-22.</title>
        <authorList>
            <person name="Chaplin A.V."/>
            <person name="Shkoporov A.N."/>
            <person name="Khokhlova E.V."/>
            <person name="Efimov B.A."/>
            <person name="Kafarskaia L.I."/>
        </authorList>
    </citation>
    <scope>NUCLEOTIDE SEQUENCE [LARGE SCALE GENOMIC DNA]</scope>
    <source>
        <strain evidence="8">NB-22</strain>
    </source>
</reference>
<dbReference type="EMBL" id="AYHA01000123">
    <property type="protein sequence ID" value="ESS01002.1"/>
    <property type="molecule type" value="Genomic_DNA"/>
</dbReference>
<dbReference type="GO" id="GO:0015205">
    <property type="term" value="F:nucleobase transmembrane transporter activity"/>
    <property type="evidence" value="ECO:0007669"/>
    <property type="project" value="TreeGrafter"/>
</dbReference>
<comment type="subcellular location">
    <subcellularLocation>
        <location evidence="1">Membrane</location>
        <topology evidence="1">Multi-pass membrane protein</topology>
    </subcellularLocation>
</comment>
<dbReference type="GO" id="GO:0005886">
    <property type="term" value="C:plasma membrane"/>
    <property type="evidence" value="ECO:0007669"/>
    <property type="project" value="TreeGrafter"/>
</dbReference>
<feature type="transmembrane region" description="Helical" evidence="6">
    <location>
        <begin position="292"/>
        <end position="315"/>
    </location>
</feature>
<evidence type="ECO:0000313" key="8">
    <source>
        <dbReference type="Proteomes" id="UP000018412"/>
    </source>
</evidence>
<accession>A0A829LXX9</accession>
<dbReference type="PANTHER" id="PTHR30618">
    <property type="entry name" value="NCS1 FAMILY PURINE/PYRIMIDINE TRANSPORTER"/>
    <property type="match status" value="1"/>
</dbReference>
<feature type="transmembrane region" description="Helical" evidence="6">
    <location>
        <begin position="251"/>
        <end position="272"/>
    </location>
</feature>
<evidence type="ECO:0000256" key="3">
    <source>
        <dbReference type="ARBA" id="ARBA00022692"/>
    </source>
</evidence>
<sequence>MQSTLDEHIGIDDEISEDLLPIKNEKRHVGPFAYMAMWLGDGFNIGNITVGSSLVVAGVATMNLLQTLVAIGVAIIFIALIFTFNDRFGYKTGAPYVMQLRLSFGAKGAKAASLLRGIPAVVWFGFQSWTGALALAQISKITLGISNVPVCFAILLVLQILLARRGFKSIKWFTSIISTIVMIALFSVFILLLTQHMGMITSKLVVTKGSWGLTFFSFIVAFLGNYTAIFESAADYSRELKPGMSNKYRGFLYLCPILFAYGITVLTGAMLAAVTGISSPVNAMAVLFHNNVITLLVSFFIVLSVMTTNMVANILPPTYVITNLFKTSQTVAMAIVGVLAACSFPWVLVKDSSSAGLNTFIHLYSLFLGPMTAIILIEYYVERRQHVNLKALYNVKNQKAIHWNAPLALMIGAGIAMTQVDLSWFLGFFAGGIAYFILNRVHHEDRSMSPIKEVVS</sequence>
<keyword evidence="4 6" id="KW-1133">Transmembrane helix</keyword>
<evidence type="ECO:0000256" key="2">
    <source>
        <dbReference type="ARBA" id="ARBA00008974"/>
    </source>
</evidence>
<comment type="similarity">
    <text evidence="2">Belongs to the purine-cytosine permease (2.A.39) family.</text>
</comment>
<feature type="transmembrane region" description="Helical" evidence="6">
    <location>
        <begin position="144"/>
        <end position="163"/>
    </location>
</feature>
<gene>
    <name evidence="7" type="ORF">NB22_06995</name>
</gene>
<dbReference type="Gene3D" id="1.10.4160.10">
    <property type="entry name" value="Hydantoin permease"/>
    <property type="match status" value="1"/>
</dbReference>
<dbReference type="Proteomes" id="UP000018412">
    <property type="component" value="Unassembled WGS sequence"/>
</dbReference>
<comment type="caution">
    <text evidence="7">The sequence shown here is derived from an EMBL/GenBank/DDBJ whole genome shotgun (WGS) entry which is preliminary data.</text>
</comment>
<keyword evidence="5 6" id="KW-0472">Membrane</keyword>
<feature type="transmembrane region" description="Helical" evidence="6">
    <location>
        <begin position="361"/>
        <end position="381"/>
    </location>
</feature>
<protein>
    <submittedName>
        <fullName evidence="7">Allantoin permease</fullName>
    </submittedName>
</protein>
<feature type="transmembrane region" description="Helical" evidence="6">
    <location>
        <begin position="64"/>
        <end position="84"/>
    </location>
</feature>
<evidence type="ECO:0000256" key="5">
    <source>
        <dbReference type="ARBA" id="ARBA00023136"/>
    </source>
</evidence>
<keyword evidence="3 6" id="KW-0812">Transmembrane</keyword>